<dbReference type="PROSITE" id="PS01090">
    <property type="entry name" value="TATD_2"/>
    <property type="match status" value="1"/>
</dbReference>
<evidence type="ECO:0000256" key="1">
    <source>
        <dbReference type="ARBA" id="ARBA00022723"/>
    </source>
</evidence>
<organism evidence="3 4">
    <name type="scientific">Carnobacterium antarcticum</name>
    <dbReference type="NCBI Taxonomy" id="2126436"/>
    <lineage>
        <taxon>Bacteria</taxon>
        <taxon>Bacillati</taxon>
        <taxon>Bacillota</taxon>
        <taxon>Bacilli</taxon>
        <taxon>Lactobacillales</taxon>
        <taxon>Carnobacteriaceae</taxon>
        <taxon>Carnobacterium</taxon>
    </lineage>
</organism>
<dbReference type="EMBL" id="JBHUFF010000005">
    <property type="protein sequence ID" value="MFD1798456.1"/>
    <property type="molecule type" value="Genomic_DNA"/>
</dbReference>
<proteinExistence type="predicted"/>
<dbReference type="InterPro" id="IPR018228">
    <property type="entry name" value="DNase_TatD-rel_CS"/>
</dbReference>
<dbReference type="PROSITE" id="PS01137">
    <property type="entry name" value="TATD_1"/>
    <property type="match status" value="1"/>
</dbReference>
<dbReference type="InterPro" id="IPR015991">
    <property type="entry name" value="TatD/YcfH-like"/>
</dbReference>
<dbReference type="PIRSF" id="PIRSF005902">
    <property type="entry name" value="DNase_TatD"/>
    <property type="match status" value="1"/>
</dbReference>
<keyword evidence="4" id="KW-1185">Reference proteome</keyword>
<accession>A0ABW4NJL5</accession>
<dbReference type="PANTHER" id="PTHR46124:SF2">
    <property type="entry name" value="D-AMINOACYL-TRNA DEACYLASE"/>
    <property type="match status" value="1"/>
</dbReference>
<keyword evidence="1" id="KW-0479">Metal-binding</keyword>
<protein>
    <submittedName>
        <fullName evidence="3">TatD family hydrolase</fullName>
        <ecNumber evidence="3">3.1.-.-</ecNumber>
    </submittedName>
</protein>
<dbReference type="RefSeq" id="WP_058919651.1">
    <property type="nucleotide sequence ID" value="NZ_JBHSQC010000024.1"/>
</dbReference>
<evidence type="ECO:0000313" key="3">
    <source>
        <dbReference type="EMBL" id="MFD1798456.1"/>
    </source>
</evidence>
<dbReference type="Proteomes" id="UP001597285">
    <property type="component" value="Unassembled WGS sequence"/>
</dbReference>
<evidence type="ECO:0000313" key="4">
    <source>
        <dbReference type="Proteomes" id="UP001597285"/>
    </source>
</evidence>
<dbReference type="NCBIfam" id="TIGR00010">
    <property type="entry name" value="YchF/TatD family DNA exonuclease"/>
    <property type="match status" value="1"/>
</dbReference>
<dbReference type="PANTHER" id="PTHR46124">
    <property type="entry name" value="D-AMINOACYL-TRNA DEACYLASE"/>
    <property type="match status" value="1"/>
</dbReference>
<dbReference type="SUPFAM" id="SSF51556">
    <property type="entry name" value="Metallo-dependent hydrolases"/>
    <property type="match status" value="1"/>
</dbReference>
<dbReference type="Gene3D" id="3.20.20.140">
    <property type="entry name" value="Metal-dependent hydrolases"/>
    <property type="match status" value="1"/>
</dbReference>
<dbReference type="PROSITE" id="PS01091">
    <property type="entry name" value="TATD_3"/>
    <property type="match status" value="1"/>
</dbReference>
<dbReference type="CDD" id="cd01310">
    <property type="entry name" value="TatD_DNAse"/>
    <property type="match status" value="1"/>
</dbReference>
<keyword evidence="2 3" id="KW-0378">Hydrolase</keyword>
<dbReference type="GO" id="GO:0016787">
    <property type="term" value="F:hydrolase activity"/>
    <property type="evidence" value="ECO:0007669"/>
    <property type="project" value="UniProtKB-KW"/>
</dbReference>
<sequence length="259" mass="29965">MLFDTHTHLNAAEFDEDVLETIKNAVAHDVARMAVVGFDTLTIEKSLQLSQEYKDIYSIIGWHPTESYLYTDAIEEQLYYQLQLPKVVAMGEMGLDYHWDTSPKDSQKEAFRRQLRIAKELKLPVSIHMRDAIEDTYKLLKEEHVEDIGGIMHSFSGDTQWMERFLDLGMHISLSGVVTFKNAKEPKEVAKAVPFDKLLIETDAPYLAPVPFRGKRNEPAYVKYVAEEIAKLRNCSYTEVAEQTMKNANRLFRLDEWKK</sequence>
<reference evidence="4" key="1">
    <citation type="journal article" date="2019" name="Int. J. Syst. Evol. Microbiol.">
        <title>The Global Catalogue of Microorganisms (GCM) 10K type strain sequencing project: providing services to taxonomists for standard genome sequencing and annotation.</title>
        <authorList>
            <consortium name="The Broad Institute Genomics Platform"/>
            <consortium name="The Broad Institute Genome Sequencing Center for Infectious Disease"/>
            <person name="Wu L."/>
            <person name="Ma J."/>
        </authorList>
    </citation>
    <scope>NUCLEOTIDE SEQUENCE [LARGE SCALE GENOMIC DNA]</scope>
    <source>
        <strain evidence="4">KCTC 42143</strain>
    </source>
</reference>
<evidence type="ECO:0000256" key="2">
    <source>
        <dbReference type="ARBA" id="ARBA00022801"/>
    </source>
</evidence>
<dbReference type="InterPro" id="IPR032466">
    <property type="entry name" value="Metal_Hydrolase"/>
</dbReference>
<dbReference type="EC" id="3.1.-.-" evidence="3"/>
<gene>
    <name evidence="3" type="ORF">ACFSBK_01085</name>
</gene>
<comment type="caution">
    <text evidence="3">The sequence shown here is derived from an EMBL/GenBank/DDBJ whole genome shotgun (WGS) entry which is preliminary data.</text>
</comment>
<name>A0ABW4NJL5_9LACT</name>
<dbReference type="InterPro" id="IPR001130">
    <property type="entry name" value="TatD-like"/>
</dbReference>
<dbReference type="Pfam" id="PF01026">
    <property type="entry name" value="TatD_DNase"/>
    <property type="match status" value="1"/>
</dbReference>